<evidence type="ECO:0000313" key="1">
    <source>
        <dbReference type="EMBL" id="EXA30131.1"/>
    </source>
</evidence>
<dbReference type="HOGENOM" id="CLU_3068722_0_0_1"/>
<accession>W9NHB6</accession>
<organism evidence="1">
    <name type="scientific">Fusarium oxysporum f. sp. pisi HDV247</name>
    <dbReference type="NCBI Taxonomy" id="1080344"/>
    <lineage>
        <taxon>Eukaryota</taxon>
        <taxon>Fungi</taxon>
        <taxon>Dikarya</taxon>
        <taxon>Ascomycota</taxon>
        <taxon>Pezizomycotina</taxon>
        <taxon>Sordariomycetes</taxon>
        <taxon>Hypocreomycetidae</taxon>
        <taxon>Hypocreales</taxon>
        <taxon>Nectriaceae</taxon>
        <taxon>Fusarium</taxon>
        <taxon>Fusarium oxysporum species complex</taxon>
    </lineage>
</organism>
<reference evidence="1" key="2">
    <citation type="submission" date="2012-05" db="EMBL/GenBank/DDBJ databases">
        <title>Annotation of the Genome Sequence of Fusarium oxysporum HDV247.</title>
        <authorList>
            <consortium name="The Broad Institute Genomics Platform"/>
            <person name="Ma L.-J."/>
            <person name="Corby-Kistler H."/>
            <person name="Broz K."/>
            <person name="Gale L.R."/>
            <person name="Jonkers W."/>
            <person name="O'Donnell K."/>
            <person name="Ploetz R."/>
            <person name="Steinberg C."/>
            <person name="Schwartz D.C."/>
            <person name="VanEtten H."/>
            <person name="Zhou S."/>
            <person name="Young S.K."/>
            <person name="Zeng Q."/>
            <person name="Gargeya S."/>
            <person name="Fitzgerald M."/>
            <person name="Abouelleil A."/>
            <person name="Alvarado L."/>
            <person name="Chapman S.B."/>
            <person name="Gainer-Dewar J."/>
            <person name="Goldberg J."/>
            <person name="Griggs A."/>
            <person name="Gujja S."/>
            <person name="Hansen M."/>
            <person name="Howarth C."/>
            <person name="Imamovic A."/>
            <person name="Ireland A."/>
            <person name="Larimer J."/>
            <person name="McCowan C."/>
            <person name="Murphy C."/>
            <person name="Pearson M."/>
            <person name="Poon T.W."/>
            <person name="Priest M."/>
            <person name="Roberts A."/>
            <person name="Saif S."/>
            <person name="Shea T."/>
            <person name="Sykes S."/>
            <person name="Wortman J."/>
            <person name="Nusbaum C."/>
            <person name="Birren B."/>
        </authorList>
    </citation>
    <scope>NUCLEOTIDE SEQUENCE</scope>
    <source>
        <strain evidence="1">HDV247</strain>
    </source>
</reference>
<reference evidence="1" key="1">
    <citation type="submission" date="2011-10" db="EMBL/GenBank/DDBJ databases">
        <title>The Genome Sequence of Fusarium oxysporum HDV247.</title>
        <authorList>
            <consortium name="The Broad Institute Genome Sequencing Platform"/>
            <person name="Ma L.-J."/>
            <person name="Gale L.R."/>
            <person name="Schwartz D.C."/>
            <person name="Zhou S."/>
            <person name="Corby-Kistler H."/>
            <person name="Young S.K."/>
            <person name="Zeng Q."/>
            <person name="Gargeya S."/>
            <person name="Fitzgerald M."/>
            <person name="Haas B."/>
            <person name="Abouelleil A."/>
            <person name="Alvarado L."/>
            <person name="Arachchi H.M."/>
            <person name="Berlin A."/>
            <person name="Brown A."/>
            <person name="Chapman S.B."/>
            <person name="Chen Z."/>
            <person name="Dunbar C."/>
            <person name="Freedman E."/>
            <person name="Gearin G."/>
            <person name="Goldberg J."/>
            <person name="Griggs A."/>
            <person name="Gujja S."/>
            <person name="Heiman D."/>
            <person name="Howarth C."/>
            <person name="Larson L."/>
            <person name="Lui A."/>
            <person name="MacDonald P.J.P."/>
            <person name="Montmayeur A."/>
            <person name="Murphy C."/>
            <person name="Neiman D."/>
            <person name="Pearson M."/>
            <person name="Priest M."/>
            <person name="Roberts A."/>
            <person name="Saif S."/>
            <person name="Shea T."/>
            <person name="Shenoy N."/>
            <person name="Sisk P."/>
            <person name="Stolte C."/>
            <person name="Sykes S."/>
            <person name="Wortman J."/>
            <person name="Nusbaum C."/>
            <person name="Birren B."/>
        </authorList>
    </citation>
    <scope>NUCLEOTIDE SEQUENCE [LARGE SCALE GENOMIC DNA]</scope>
    <source>
        <strain evidence="1">HDV247</strain>
    </source>
</reference>
<dbReference type="Proteomes" id="UP000030751">
    <property type="component" value="Unassembled WGS sequence"/>
</dbReference>
<proteinExistence type="predicted"/>
<dbReference type="EMBL" id="JH651067">
    <property type="protein sequence ID" value="EXA30131.1"/>
    <property type="molecule type" value="Genomic_DNA"/>
</dbReference>
<dbReference type="AlphaFoldDB" id="W9NHB6"/>
<name>W9NHB6_FUSOX</name>
<protein>
    <submittedName>
        <fullName evidence="1">Uncharacterized protein</fullName>
    </submittedName>
</protein>
<gene>
    <name evidence="1" type="ORF">FOVG_18452</name>
</gene>
<sequence>MGIELQPLKRNGAISDLKHQSKGSQKIDWNLKDDSKDASLDVEVAILGSNTRK</sequence>